<comment type="caution">
    <text evidence="10">The sequence shown here is derived from an EMBL/GenBank/DDBJ whole genome shotgun (WGS) entry which is preliminary data.</text>
</comment>
<feature type="domain" description="BMERB" evidence="9">
    <location>
        <begin position="3073"/>
        <end position="3227"/>
    </location>
</feature>
<evidence type="ECO:0000313" key="10">
    <source>
        <dbReference type="EMBL" id="KAK5918195.1"/>
    </source>
</evidence>
<feature type="compositionally biased region" description="Polar residues" evidence="6">
    <location>
        <begin position="2622"/>
        <end position="2641"/>
    </location>
</feature>
<dbReference type="InterPro" id="IPR001715">
    <property type="entry name" value="CH_dom"/>
</dbReference>
<dbReference type="InterPro" id="IPR019448">
    <property type="entry name" value="NT-C2"/>
</dbReference>
<feature type="compositionally biased region" description="Polar residues" evidence="6">
    <location>
        <begin position="417"/>
        <end position="433"/>
    </location>
</feature>
<feature type="region of interest" description="Disordered" evidence="6">
    <location>
        <begin position="789"/>
        <end position="891"/>
    </location>
</feature>
<dbReference type="SMART" id="SM01203">
    <property type="entry name" value="DUF3585"/>
    <property type="match status" value="1"/>
</dbReference>
<feature type="region of interest" description="Disordered" evidence="6">
    <location>
        <begin position="922"/>
        <end position="946"/>
    </location>
</feature>
<feature type="compositionally biased region" description="Low complexity" evidence="6">
    <location>
        <begin position="382"/>
        <end position="395"/>
    </location>
</feature>
<keyword evidence="2" id="KW-0597">Phosphoprotein</keyword>
<feature type="region of interest" description="Disordered" evidence="6">
    <location>
        <begin position="656"/>
        <end position="681"/>
    </location>
</feature>
<dbReference type="InterPro" id="IPR036872">
    <property type="entry name" value="CH_dom_sf"/>
</dbReference>
<feature type="compositionally biased region" description="Low complexity" evidence="6">
    <location>
        <begin position="310"/>
        <end position="323"/>
    </location>
</feature>
<feature type="region of interest" description="Disordered" evidence="6">
    <location>
        <begin position="2561"/>
        <end position="2641"/>
    </location>
</feature>
<dbReference type="GO" id="GO:0005768">
    <property type="term" value="C:endosome"/>
    <property type="evidence" value="ECO:0007669"/>
    <property type="project" value="UniProtKB-SubCell"/>
</dbReference>
<feature type="compositionally biased region" description="Basic and acidic residues" evidence="6">
    <location>
        <begin position="1065"/>
        <end position="1158"/>
    </location>
</feature>
<feature type="compositionally biased region" description="Polar residues" evidence="6">
    <location>
        <begin position="661"/>
        <end position="671"/>
    </location>
</feature>
<proteinExistence type="predicted"/>
<evidence type="ECO:0000256" key="3">
    <source>
        <dbReference type="ARBA" id="ARBA00022753"/>
    </source>
</evidence>
<feature type="region of interest" description="Disordered" evidence="6">
    <location>
        <begin position="1500"/>
        <end position="1710"/>
    </location>
</feature>
<dbReference type="Pfam" id="PF00307">
    <property type="entry name" value="CH"/>
    <property type="match status" value="1"/>
</dbReference>
<reference evidence="10 11" key="1">
    <citation type="journal article" date="2023" name="Mol. Biol. Evol.">
        <title>Genomics of Secondarily Temperate Adaptation in the Only Non-Antarctic Icefish.</title>
        <authorList>
            <person name="Rivera-Colon A.G."/>
            <person name="Rayamajhi N."/>
            <person name="Minhas B.F."/>
            <person name="Madrigal G."/>
            <person name="Bilyk K.T."/>
            <person name="Yoon V."/>
            <person name="Hune M."/>
            <person name="Gregory S."/>
            <person name="Cheng C.H.C."/>
            <person name="Catchen J.M."/>
        </authorList>
    </citation>
    <scope>NUCLEOTIDE SEQUENCE [LARGE SCALE GENOMIC DNA]</scope>
    <source>
        <tissue evidence="10">White muscle</tissue>
    </source>
</reference>
<feature type="compositionally biased region" description="Low complexity" evidence="6">
    <location>
        <begin position="435"/>
        <end position="483"/>
    </location>
</feature>
<feature type="compositionally biased region" description="Basic and acidic residues" evidence="6">
    <location>
        <begin position="992"/>
        <end position="1059"/>
    </location>
</feature>
<feature type="compositionally biased region" description="Basic and acidic residues" evidence="6">
    <location>
        <begin position="2656"/>
        <end position="2677"/>
    </location>
</feature>
<dbReference type="InterPro" id="IPR022735">
    <property type="entry name" value="bMERB_dom"/>
</dbReference>
<feature type="region of interest" description="Disordered" evidence="6">
    <location>
        <begin position="181"/>
        <end position="343"/>
    </location>
</feature>
<protein>
    <recommendedName>
        <fullName evidence="12">EH domain-binding protein 1-like protein 1</fullName>
    </recommendedName>
</protein>
<feature type="region of interest" description="Disordered" evidence="6">
    <location>
        <begin position="603"/>
        <end position="622"/>
    </location>
</feature>
<feature type="coiled-coil region" evidence="5">
    <location>
        <begin position="3137"/>
        <end position="3170"/>
    </location>
</feature>
<evidence type="ECO:0000256" key="5">
    <source>
        <dbReference type="SAM" id="Coils"/>
    </source>
</evidence>
<dbReference type="SUPFAM" id="SSF47576">
    <property type="entry name" value="Calponin-homology domain, CH-domain"/>
    <property type="match status" value="1"/>
</dbReference>
<keyword evidence="11" id="KW-1185">Reference proteome</keyword>
<dbReference type="PROSITE" id="PS51840">
    <property type="entry name" value="C2_NT"/>
    <property type="match status" value="1"/>
</dbReference>
<feature type="compositionally biased region" description="Basic and acidic residues" evidence="6">
    <location>
        <begin position="2785"/>
        <end position="2809"/>
    </location>
</feature>
<dbReference type="FunFam" id="1.10.418.10:FF:000023">
    <property type="entry name" value="EH domain-binding protein 1 isoform X1"/>
    <property type="match status" value="1"/>
</dbReference>
<feature type="compositionally biased region" description="Low complexity" evidence="6">
    <location>
        <begin position="537"/>
        <end position="546"/>
    </location>
</feature>
<evidence type="ECO:0000256" key="1">
    <source>
        <dbReference type="ARBA" id="ARBA00004177"/>
    </source>
</evidence>
<evidence type="ECO:0000259" key="9">
    <source>
        <dbReference type="PROSITE" id="PS51848"/>
    </source>
</evidence>
<accession>A0AAN8DD84</accession>
<gene>
    <name evidence="10" type="ORF">CgunFtcFv8_002980</name>
</gene>
<dbReference type="PANTHER" id="PTHR23167:SF42">
    <property type="entry name" value="EH DOMAIN-BINDING PROTEIN 1-LIKE PROTEIN 1"/>
    <property type="match status" value="1"/>
</dbReference>
<dbReference type="Gene3D" id="1.10.418.10">
    <property type="entry name" value="Calponin-like domain"/>
    <property type="match status" value="1"/>
</dbReference>
<evidence type="ECO:0000313" key="11">
    <source>
        <dbReference type="Proteomes" id="UP001331515"/>
    </source>
</evidence>
<evidence type="ECO:0000256" key="6">
    <source>
        <dbReference type="SAM" id="MobiDB-lite"/>
    </source>
</evidence>
<dbReference type="InterPro" id="IPR050540">
    <property type="entry name" value="F-actin_Monoox_Mical"/>
</dbReference>
<comment type="subcellular location">
    <subcellularLocation>
        <location evidence="1">Endosome</location>
    </subcellularLocation>
</comment>
<dbReference type="SMART" id="SM00033">
    <property type="entry name" value="CH"/>
    <property type="match status" value="1"/>
</dbReference>
<feature type="compositionally biased region" description="Basic and acidic residues" evidence="6">
    <location>
        <begin position="506"/>
        <end position="516"/>
    </location>
</feature>
<dbReference type="PROSITE" id="PS50021">
    <property type="entry name" value="CH"/>
    <property type="match status" value="1"/>
</dbReference>
<feature type="domain" description="C2 NT-type" evidence="8">
    <location>
        <begin position="8"/>
        <end position="157"/>
    </location>
</feature>
<dbReference type="PROSITE" id="PS51848">
    <property type="entry name" value="BMERB"/>
    <property type="match status" value="1"/>
</dbReference>
<feature type="region of interest" description="Disordered" evidence="6">
    <location>
        <begin position="1973"/>
        <end position="2116"/>
    </location>
</feature>
<feature type="compositionally biased region" description="Basic and acidic residues" evidence="6">
    <location>
        <begin position="1301"/>
        <end position="1311"/>
    </location>
</feature>
<evidence type="ECO:0000256" key="4">
    <source>
        <dbReference type="ARBA" id="ARBA00023054"/>
    </source>
</evidence>
<keyword evidence="4 5" id="KW-0175">Coiled coil</keyword>
<feature type="region of interest" description="Disordered" evidence="6">
    <location>
        <begin position="356"/>
        <end position="576"/>
    </location>
</feature>
<sequence>MTSVWKRLQRVGKKASKFQFVASYQELVLECTKKWQPDKLRVVWTRRNRRMCSKLHSWQPGIKNPYRGMVVWPVPENVDISVTLFKEVNADEFEDKEWTFVIEGESKGHRKVLASADINLKRFASPTPTQIDLTLKLKPLSVKVVDATLKLSLSCVFVREGKATDEDMQSLASLMSVKPADIGNMDDFNESDEDEDKKSMTATVVPHTLIRPNRPAPPPPGKRDSVGLSLPASACGRDDGPSSAVLCRPPLPIAPRPSPRRSRHSLTSETQPSPGPSPQPSPRSKHKTSSTHLLSEASSSIPLPIPPSSQPTVTPPSTQSASPFLPLQDVAPAKPPSPKASKAPIITLCSQNISSSIQPAPKSSESLPTSPAATVEPSLPFVPVNSSSNTPSNVPFRPPGASETDITSLTPKLHSPVLSSPKMTVASTSTAPHRSSLTVSTTLTHNTTSTASQLLPHSSSSPSNPTLTSEPPSSRSTLTRSLSQPPSLPRIFQSGSGKVPVSHQRRPQEVQTKEDLTSLSGHSHIFRPQLVKSIDRPSSPSPFSADAPPPESTPHLPKSHPSISESPRGAQGSWLTSGSDISTVPLLCSPDLDALCDPEAPALTASLPRSSPSRSSSLSTSVLFSSPHTQLAAPPSASPAPISSCQSGSLFPLTQVDEETTSSQDECSPQKNRTEANFRVSNQLIRPAQDSKAAIPENKAEPTRISPAHSELIVAPPPPWPFSCCESSTPLQTSTNVVAAFITPKHPSAQGEIDLKRSTNETSVIVSAFKAEKPPLAKPEPDFDDITFESFNQTHESGGLFLEEDDSKRDTIKRCPPGLEQKTSEKAGGEKEKLEGAATDEEVKMEAEKEKKREREQEEEQRRKDGEHKVMVQKQEKGRKHEEEKNRLLEEEKKRLLQEEEVLKKEKERKRCEEERLLVERRDKQEKQREDKRTRDEEERKKREEQRKLLEVEGEKEKVRREEERRLEKERFLRKMKEEEEKLMAERRVFEEKRKEREEERHRLLGEEENRKMEERQEREQQKIKEEEEKIKKEEEQKQHVQEEERKEEERKKREAEGVRKKREERKEEERKKGEAEGMRKKREEEERKEEERKKREAEGVRKKREEEERKEEERKKGEAEGMRKKREEEERKEEERKKREAEGVRKKREEEERKEEKEGEEESDKPFTLEVLTLVPAPQRRSDAETPVWKSLGRNGKDIPEKCSANEGTKPLCRGSQKQDAAEVDTAVKQEPQPIPTKDSETPNKKQPKEPEGPSVEPETSTEVSPKPASEQMALALEPLLPSKPEPELRQEQVLQPEKPQQKGADEGKPSEAVTGGQESLINNKEPVCEAEKQLWAAVEETTAERGMESSENTEEKDEKKEEEGGVIGGAQKCAHTEADVCVAEQQMEAPAGFMSAVVGVFYRGYETVASILHTSRPVDTGHPHHSAEQPYLLISNEDQQTLHGEDVKMPDDEPLIPIVVDISPPTAFSDTTENQRISEQAGLAQKTSHGLSLVENLRLAASEQEKEREQERERTEKERIENIKKEEREKKEREEAERKEKERLEKERKEMEKERIERRKEEERKKLEKKELEKKLKEEKEKVERERKQHIEEEKKRNEEKQRLEKERKERIEREKEEERLKLEKEERERKQHEERQRLEKEKEELAKKQREEKEKEERDRKQHEEKQRLEKEIKERMEMEKEEETLKLEKEERERKQHEERQRLEKERKERIERGKEEERLKLEKEERERKQQEERQRLEKERKERIEREKEEERLKLEKEERERKQHEERQRLEKEKEELAKKQREEKEKEERERKQHEERQRLEKEKEKLAKKQREEKEKEERKEMEKGRIRREKEERERKQHIEEERKQHEERQRLEKERKERIEREKEEERLRLEKEKEEMEKERIRREKEEERNKLKREKEELEKKQRDEKEKEERQRLEKEKEMLAKKQREDTEKEERLRLEKERKERIEREKEERLRLEKEKEELATKQREEKEKEERERKQHEEKQRLEKERKERIEREKEEERLKLEKEERERKQHEERQRLEKERKERIEREKEEERLKLEKEERERKQHDERQRLEKEKEELATKQREEKEKAERERKQHEERQRLEKERKERIEREKEEERLKLKREKEELEKKLRDEKEKEEDRLNLKRENEERERKQHEERQRLEKEKEELAKKQREEKEKEERKEMEKERIRRGKEKRERKQQIEEERKQHEERQRLEKERKERIEREKEEETLKLEKEERERKQHEERQRLENERKERIDREKEEERQRLERERKERIWRENEEEKQRLEKERKEMEKERKMREKEEERLRLEKEKEELATKQREEKEKAERERKQHIEEERKENEERKRKDEEDRVRQRERDIRGEKPQQKQEIISGSTSLQEVIDSQSDDWPPLREAELDDIAIDEKHQCDEEQSESKSDPKEVKTNTEVKLVPKTADSVPADKTTSTLESRSVKPKDSVIAVKKTLDNPGLRSVKKGNLKSGAIPVWLREEEEEHEVEYERGQEDLGSVWMAEMYMEGRAGPGPLSQTPSSLPSSGQILNQNCLVSQPKKHELYKISLADHPQPQPPAGFKQENEISQKTEAKPAPQCIGKQTLQPMKEQKVNVITKTGQAASKEEALDQLSSVPLPNPPSINRASIHSNTEINIDKISDDTKMAKKVKDDKDISHPSLNTDKDTSTSAQFEWPPTHTHTSDPDHITKNQQLQEEERLLLAKIHLMTGDTPPAPRSMKLLIPDPREIDFEISELVAHSSDLRHGGDSMQEISLTEKEESPQSLELGKNQEGVEDVRKGQQADLPDGGKKKTSSHLDTHIAPAHEMTSSRLPTLAEEETSDIKPPQPSPLVREEADGKDDVAEGLVTSTQSLLQWCQDITKGHRGIKVTNFSTSWRNGMAFCAILHHFHPDKIQFDQLYPHDIKINNKKAFDGFEALGISRLMEPSDMVLLSVPDRLIVMTYLSQIRSHFTNQELSVLQIEHNSSQSSYGLALSGPGPTDVDAAAFCMARLNEGVSLEEGGSSTFVVPPPRTKRLDKGDDSISPVPPPRSKVVRFGQTQDEETKTGSTYNKGMQSTAETQPPKQQEETMCLQDTSQYVVSELAALETEQKHIDSRAAVVERRLRSLMETGSDRGEEERLIQEWFTLVNKKNALIRRQDNLELLQEEQDLERKFELLNRELRVMMAIEDWQKSSSQQQREQLLLQELVSLVNQRDEIIRDIDAKERGALEEDERLERGLEARRQKYNSKDKCVLQ</sequence>
<feature type="compositionally biased region" description="Polar residues" evidence="6">
    <location>
        <begin position="2371"/>
        <end position="2387"/>
    </location>
</feature>
<feature type="compositionally biased region" description="Polar residues" evidence="6">
    <location>
        <begin position="3056"/>
        <end position="3074"/>
    </location>
</feature>
<feature type="compositionally biased region" description="Basic and acidic residues" evidence="6">
    <location>
        <begin position="822"/>
        <end position="891"/>
    </location>
</feature>
<feature type="compositionally biased region" description="Low complexity" evidence="6">
    <location>
        <begin position="290"/>
        <end position="302"/>
    </location>
</feature>
<feature type="compositionally biased region" description="Polar residues" evidence="6">
    <location>
        <begin position="356"/>
        <end position="372"/>
    </location>
</feature>
<feature type="compositionally biased region" description="Basic and acidic residues" evidence="6">
    <location>
        <begin position="1239"/>
        <end position="1253"/>
    </location>
</feature>
<feature type="compositionally biased region" description="Basic and acidic residues" evidence="6">
    <location>
        <begin position="1505"/>
        <end position="1710"/>
    </location>
</feature>
<feature type="region of interest" description="Disordered" evidence="6">
    <location>
        <begin position="2656"/>
        <end position="2702"/>
    </location>
</feature>
<feature type="region of interest" description="Disordered" evidence="6">
    <location>
        <begin position="2128"/>
        <end position="2458"/>
    </location>
</feature>
<evidence type="ECO:0000259" key="7">
    <source>
        <dbReference type="PROSITE" id="PS50021"/>
    </source>
</evidence>
<keyword evidence="3" id="KW-0967">Endosome</keyword>
<feature type="compositionally biased region" description="Basic and acidic residues" evidence="6">
    <location>
        <begin position="2128"/>
        <end position="2370"/>
    </location>
</feature>
<organism evidence="10 11">
    <name type="scientific">Champsocephalus gunnari</name>
    <name type="common">Mackerel icefish</name>
    <dbReference type="NCBI Taxonomy" id="52237"/>
    <lineage>
        <taxon>Eukaryota</taxon>
        <taxon>Metazoa</taxon>
        <taxon>Chordata</taxon>
        <taxon>Craniata</taxon>
        <taxon>Vertebrata</taxon>
        <taxon>Euteleostomi</taxon>
        <taxon>Actinopterygii</taxon>
        <taxon>Neopterygii</taxon>
        <taxon>Teleostei</taxon>
        <taxon>Neoteleostei</taxon>
        <taxon>Acanthomorphata</taxon>
        <taxon>Eupercaria</taxon>
        <taxon>Perciformes</taxon>
        <taxon>Notothenioidei</taxon>
        <taxon>Channichthyidae</taxon>
        <taxon>Champsocephalus</taxon>
    </lineage>
</organism>
<dbReference type="PANTHER" id="PTHR23167">
    <property type="entry name" value="CALPONIN HOMOLOGY DOMAIN-CONTAINING PROTEIN DDB_G0272472-RELATED"/>
    <property type="match status" value="1"/>
</dbReference>
<evidence type="ECO:0000259" key="8">
    <source>
        <dbReference type="PROSITE" id="PS51840"/>
    </source>
</evidence>
<feature type="region of interest" description="Disordered" evidence="6">
    <location>
        <begin position="1727"/>
        <end position="1949"/>
    </location>
</feature>
<feature type="region of interest" description="Disordered" evidence="6">
    <location>
        <begin position="2763"/>
        <end position="2846"/>
    </location>
</feature>
<feature type="domain" description="Calponin-homology (CH)" evidence="7">
    <location>
        <begin position="2857"/>
        <end position="2962"/>
    </location>
</feature>
<evidence type="ECO:0008006" key="12">
    <source>
        <dbReference type="Google" id="ProtNLM"/>
    </source>
</evidence>
<evidence type="ECO:0000256" key="2">
    <source>
        <dbReference type="ARBA" id="ARBA00022553"/>
    </source>
</evidence>
<dbReference type="EMBL" id="JAURVH010001525">
    <property type="protein sequence ID" value="KAK5918195.1"/>
    <property type="molecule type" value="Genomic_DNA"/>
</dbReference>
<name>A0AAN8DD84_CHAGU</name>
<feature type="region of interest" description="Disordered" evidence="6">
    <location>
        <begin position="992"/>
        <end position="1370"/>
    </location>
</feature>
<dbReference type="Proteomes" id="UP001331515">
    <property type="component" value="Unassembled WGS sequence"/>
</dbReference>
<feature type="compositionally biased region" description="Basic and acidic residues" evidence="6">
    <location>
        <begin position="2574"/>
        <end position="2584"/>
    </location>
</feature>
<feature type="region of interest" description="Disordered" evidence="6">
    <location>
        <begin position="3011"/>
        <end position="3075"/>
    </location>
</feature>
<feature type="compositionally biased region" description="Basic and acidic residues" evidence="6">
    <location>
        <begin position="2405"/>
        <end position="2429"/>
    </location>
</feature>